<sequence>MLPALDRPRGDGGPGGPLVPLPLEKPKFHHGEARPKRPKKEKPPKRAKRGERQSIGDEDFGQSTLLDDELRGHVNARTIAAASVEMARSKPQQQHRQQRNNDGGTQDGDEDSRLCQELLSKAPHGHNDAFKYWSRSLRLYVAQSHPEEFALIQLKLAQTFYTTAMLGTVVKDVLKSLESCLHHYNICLQLYNPSRYPRRWGLAALEMGMALGAMADLVEREIQRVKPDAEAGTDAVAGFYKEVAVLTNKVEYARGILRRLSGDLGENRELAVFSLEKAIQDYEVLVNDESLKNEGPGSPIDRGPAHAYQLPVRVVSRTSDNNNDIEAEERLPMRLRGVKAAYGRALGTAGKLCLDKHAATVGGNPESAAQAWEHLTKAAEVIPDDTRDRAEALLLLARATIEKSRAAAANVPGRRRLQSPSEALETGIGHLRAALETCPQKQLGLRQELHWNLGRLALARLQGRLRSAADAITSASPFGTANGASAAPSGGRTPLIRLAREAGGHLSEAISLAQAAVEVAATVAAAEARTNLAANGTGAGSGAVGDDGMRAREGWARAELSKLCLTGVAPDYYPAVAIEHLRVAREIHPLDQAPAEYVTSTCLLAKAFHLTGEPERSIQAYREAARAAPLLGNQLHHADMDLNPGAIIPGKVNTGPLASPRRQPYQTNDDGRSTTFMPSLSVALRGLFGSGTARCLDRCREEMVVASKAMRDGGGMASEPSFRTVGTAGTGSVASGLGAAARPSSKHKRVVEWTWVPDQDGTPDNPIVKPSAAEAGRATTTSATDDRDNATVPENVNEAYRAEDLARWKPGQLKELLTNLGLDASGCVEKRDIVDKIMRHPGGPAAAAAAAIARGETVAAAPPSGRPTGEKGGSEAGGLQPGGVGDGDVAMGKTAVVVTTDDDEEQDGFVGMTLADYMGRPTEENSNDHYHDNRGGNGAGRPGGPRGRPTGGSDGAARGGNRMDPHAAASSVSGSAGGGGRGDVSSAASGRGGKVVRLAPAHIAPPSRPAPEWVVDMQRDKVSAPQRKVVINRPFPFSGVISPAAAAARSGNKKRRNRRRSSSGGSGGGCSDDEDDDGIVRAQAHALQAFRFLCRSGQLFLAEQLAISGVWDAGKTGSTDEKDLIAASPRGLASTSANRGGGARSEGLRAAWMATRLKPAARTALAERRERVRQALEDARRFAGAQGAIFLLPRVGVETAAAASTEWDLRAVPSQGEVVKQLRSFEKWLVRGGVWSAQPLLALLTTCGTAAPRGLKAGTGADGSGASTAKPSSEREFVAPSEYPTEEALAEMVDPYEALVCWFYLPDGGSSDVGGGATDGAGGGDGDGGGGGRSGFGQEVACFVAYHDEGKRRPSDDHGAKNGQGGKDAKAVTDLEAKRAAIAARARGRRQQGEDADGGSQYSDSSISSGDGSDGGTSGGGGSDDELDAEDFEPGALRVRVVLASPGTTQQLRKATEAFLKTLRNRNPVKRNVLSAFALQDLSIALGVPKIFKALPPHIQEVTIVQHGLLGVVPVHALPLEEKSTNEPGRPRSAAMGRPPTAGSAGGGRGGGAGLAAPMAVLDRYCVRYTSSLYALEIAERAAAAAIREIPWYFNTCCVVEDPLRHVSSEDGSRDPKARRGSSTGADGGGDDNPMRGQSMGLRHSRHECRVVGATWSSDPDDCHFCKEESATRQTLTSIVSSGGVMAGGQHGRGGGRGTGRGRGTTVGGAMSTATAKTMGGALGKAAAAATPVEIAAAAAANTARLFASKLNQVDAASFLKQLHLRSCGLVVLSRGGFVDDMQSVEDAETMISAGQEVTKRKEGEDIADGDKDDTPRRMETPPLGLAEAFIAVGARTVVQKMWYDEETALVDTVTLLCFYEELKEATLAGEKRPVGVALREAQLWLRGATLTDILSRVQDARGLSPEDAESLMQELSSLFKVMSERGNGAALDRPFSSPYHWAGFQARNTARR</sequence>
<feature type="region of interest" description="Disordered" evidence="1">
    <location>
        <begin position="1797"/>
        <end position="1821"/>
    </location>
</feature>
<feature type="compositionally biased region" description="Low complexity" evidence="1">
    <location>
        <begin position="1398"/>
        <end position="1411"/>
    </location>
</feature>
<feature type="region of interest" description="Disordered" evidence="1">
    <location>
        <begin position="1682"/>
        <end position="1709"/>
    </location>
</feature>
<dbReference type="InterPro" id="IPR011990">
    <property type="entry name" value="TPR-like_helical_dom_sf"/>
</dbReference>
<feature type="compositionally biased region" description="Basic and acidic residues" evidence="1">
    <location>
        <begin position="1350"/>
        <end position="1360"/>
    </location>
</feature>
<feature type="region of interest" description="Disordered" evidence="1">
    <location>
        <begin position="1258"/>
        <end position="1281"/>
    </location>
</feature>
<dbReference type="EMBL" id="FN649737">
    <property type="protein sequence ID" value="CBJ25838.1"/>
    <property type="molecule type" value="Genomic_DNA"/>
</dbReference>
<feature type="region of interest" description="Disordered" evidence="1">
    <location>
        <begin position="1044"/>
        <end position="1073"/>
    </location>
</feature>
<feature type="compositionally biased region" description="Basic and acidic residues" evidence="1">
    <location>
        <begin position="24"/>
        <end position="35"/>
    </location>
</feature>
<feature type="compositionally biased region" description="Basic residues" evidence="1">
    <location>
        <begin position="36"/>
        <end position="49"/>
    </location>
</feature>
<dbReference type="PANTHER" id="PTHR36751">
    <property type="entry name" value="F3E22.8 PROTEIN"/>
    <property type="match status" value="1"/>
</dbReference>
<organism evidence="2 3">
    <name type="scientific">Ectocarpus siliculosus</name>
    <name type="common">Brown alga</name>
    <name type="synonym">Conferva siliculosa</name>
    <dbReference type="NCBI Taxonomy" id="2880"/>
    <lineage>
        <taxon>Eukaryota</taxon>
        <taxon>Sar</taxon>
        <taxon>Stramenopiles</taxon>
        <taxon>Ochrophyta</taxon>
        <taxon>PX clade</taxon>
        <taxon>Phaeophyceae</taxon>
        <taxon>Ectocarpales</taxon>
        <taxon>Ectocarpaceae</taxon>
        <taxon>Ectocarpus</taxon>
    </lineage>
</organism>
<feature type="compositionally biased region" description="Basic residues" evidence="1">
    <location>
        <begin position="1051"/>
        <end position="1061"/>
    </location>
</feature>
<evidence type="ECO:0000256" key="1">
    <source>
        <dbReference type="SAM" id="MobiDB-lite"/>
    </source>
</evidence>
<dbReference type="PANTHER" id="PTHR36751:SF1">
    <property type="entry name" value="F3E22.8 PROTEIN"/>
    <property type="match status" value="1"/>
</dbReference>
<proteinExistence type="predicted"/>
<feature type="compositionally biased region" description="Gly residues" evidence="1">
    <location>
        <begin position="874"/>
        <end position="886"/>
    </location>
</feature>
<feature type="region of interest" description="Disordered" evidence="1">
    <location>
        <begin position="1522"/>
        <end position="1550"/>
    </location>
</feature>
<evidence type="ECO:0000313" key="3">
    <source>
        <dbReference type="Proteomes" id="UP000002630"/>
    </source>
</evidence>
<feature type="compositionally biased region" description="Polar residues" evidence="1">
    <location>
        <begin position="90"/>
        <end position="104"/>
    </location>
</feature>
<evidence type="ECO:0000313" key="2">
    <source>
        <dbReference type="EMBL" id="CBJ25838.1"/>
    </source>
</evidence>
<dbReference type="Gene3D" id="1.25.40.10">
    <property type="entry name" value="Tetratricopeptide repeat domain"/>
    <property type="match status" value="1"/>
</dbReference>
<feature type="compositionally biased region" description="Basic and acidic residues" evidence="1">
    <location>
        <begin position="921"/>
        <end position="934"/>
    </location>
</feature>
<reference evidence="2 3" key="1">
    <citation type="journal article" date="2010" name="Nature">
        <title>The Ectocarpus genome and the independent evolution of multicellularity in brown algae.</title>
        <authorList>
            <person name="Cock J.M."/>
            <person name="Sterck L."/>
            <person name="Rouze P."/>
            <person name="Scornet D."/>
            <person name="Allen A.E."/>
            <person name="Amoutzias G."/>
            <person name="Anthouard V."/>
            <person name="Artiguenave F."/>
            <person name="Aury J.M."/>
            <person name="Badger J.H."/>
            <person name="Beszteri B."/>
            <person name="Billiau K."/>
            <person name="Bonnet E."/>
            <person name="Bothwell J.H."/>
            <person name="Bowler C."/>
            <person name="Boyen C."/>
            <person name="Brownlee C."/>
            <person name="Carrano C.J."/>
            <person name="Charrier B."/>
            <person name="Cho G.Y."/>
            <person name="Coelho S.M."/>
            <person name="Collen J."/>
            <person name="Corre E."/>
            <person name="Da Silva C."/>
            <person name="Delage L."/>
            <person name="Delaroque N."/>
            <person name="Dittami S.M."/>
            <person name="Doulbeau S."/>
            <person name="Elias M."/>
            <person name="Farnham G."/>
            <person name="Gachon C.M."/>
            <person name="Gschloessl B."/>
            <person name="Heesch S."/>
            <person name="Jabbari K."/>
            <person name="Jubin C."/>
            <person name="Kawai H."/>
            <person name="Kimura K."/>
            <person name="Kloareg B."/>
            <person name="Kupper F.C."/>
            <person name="Lang D."/>
            <person name="Le Bail A."/>
            <person name="Leblanc C."/>
            <person name="Lerouge P."/>
            <person name="Lohr M."/>
            <person name="Lopez P.J."/>
            <person name="Martens C."/>
            <person name="Maumus F."/>
            <person name="Michel G."/>
            <person name="Miranda-Saavedra D."/>
            <person name="Morales J."/>
            <person name="Moreau H."/>
            <person name="Motomura T."/>
            <person name="Nagasato C."/>
            <person name="Napoli C.A."/>
            <person name="Nelson D.R."/>
            <person name="Nyvall-Collen P."/>
            <person name="Peters A.F."/>
            <person name="Pommier C."/>
            <person name="Potin P."/>
            <person name="Poulain J."/>
            <person name="Quesneville H."/>
            <person name="Read B."/>
            <person name="Rensing S.A."/>
            <person name="Ritter A."/>
            <person name="Rousvoal S."/>
            <person name="Samanta M."/>
            <person name="Samson G."/>
            <person name="Schroeder D.C."/>
            <person name="Segurens B."/>
            <person name="Strittmatter M."/>
            <person name="Tonon T."/>
            <person name="Tregear J.W."/>
            <person name="Valentin K."/>
            <person name="von Dassow P."/>
            <person name="Yamagishi T."/>
            <person name="Van de Peer Y."/>
            <person name="Wincker P."/>
        </authorList>
    </citation>
    <scope>NUCLEOTIDE SEQUENCE [LARGE SCALE GENOMIC DNA]</scope>
    <source>
        <strain evidence="3">Ec32 / CCAP1310/4</strain>
    </source>
</reference>
<feature type="region of interest" description="Disordered" evidence="1">
    <location>
        <begin position="653"/>
        <end position="672"/>
    </location>
</feature>
<dbReference type="OrthoDB" id="10515095at2759"/>
<feature type="compositionally biased region" description="Basic and acidic residues" evidence="1">
    <location>
        <begin position="1798"/>
        <end position="1820"/>
    </location>
</feature>
<feature type="compositionally biased region" description="Basic and acidic residues" evidence="1">
    <location>
        <begin position="1"/>
        <end position="10"/>
    </location>
</feature>
<accession>D7FLM2</accession>
<feature type="compositionally biased region" description="Gly residues" evidence="1">
    <location>
        <begin position="1685"/>
        <end position="1707"/>
    </location>
</feature>
<feature type="compositionally biased region" description="Gly residues" evidence="1">
    <location>
        <begin position="935"/>
        <end position="958"/>
    </location>
</feature>
<feature type="region of interest" description="Disordered" evidence="1">
    <location>
        <begin position="1350"/>
        <end position="1429"/>
    </location>
</feature>
<name>D7FLM2_ECTSI</name>
<feature type="region of interest" description="Disordered" evidence="1">
    <location>
        <begin position="1"/>
        <end position="71"/>
    </location>
</feature>
<keyword evidence="3" id="KW-1185">Reference proteome</keyword>
<gene>
    <name evidence="2" type="ORF">Esi_0016_0150</name>
</gene>
<dbReference type="Proteomes" id="UP000002630">
    <property type="component" value="Linkage Group LG12"/>
</dbReference>
<feature type="compositionally biased region" description="Gly residues" evidence="1">
    <location>
        <begin position="1412"/>
        <end position="1422"/>
    </location>
</feature>
<dbReference type="EMBL" id="FN648143">
    <property type="protein sequence ID" value="CBJ25838.1"/>
    <property type="molecule type" value="Genomic_DNA"/>
</dbReference>
<feature type="region of interest" description="Disordered" evidence="1">
    <location>
        <begin position="85"/>
        <end position="111"/>
    </location>
</feature>
<feature type="region of interest" description="Disordered" evidence="1">
    <location>
        <begin position="756"/>
        <end position="792"/>
    </location>
</feature>
<feature type="region of interest" description="Disordered" evidence="1">
    <location>
        <begin position="857"/>
        <end position="889"/>
    </location>
</feature>
<protein>
    <submittedName>
        <fullName evidence="2">Tetratricopeptide repeat domain protein</fullName>
    </submittedName>
</protein>
<feature type="compositionally biased region" description="Basic and acidic residues" evidence="1">
    <location>
        <begin position="1367"/>
        <end position="1379"/>
    </location>
</feature>
<feature type="region of interest" description="Disordered" evidence="1">
    <location>
        <begin position="1315"/>
        <end position="1334"/>
    </location>
</feature>
<feature type="region of interest" description="Disordered" evidence="1">
    <location>
        <begin position="919"/>
        <end position="991"/>
    </location>
</feature>
<dbReference type="InParanoid" id="D7FLM2"/>
<feature type="compositionally biased region" description="Basic and acidic residues" evidence="1">
    <location>
        <begin position="1606"/>
        <end position="1618"/>
    </location>
</feature>
<feature type="region of interest" description="Disordered" evidence="1">
    <location>
        <begin position="1606"/>
        <end position="1643"/>
    </location>
</feature>